<dbReference type="InterPro" id="IPR022409">
    <property type="entry name" value="PKD/Chitinase_dom"/>
</dbReference>
<feature type="transmembrane region" description="Helical" evidence="8">
    <location>
        <begin position="2183"/>
        <end position="2203"/>
    </location>
</feature>
<keyword evidence="3 8" id="KW-0812">Transmembrane</keyword>
<feature type="domain" description="PKD" evidence="9">
    <location>
        <begin position="536"/>
        <end position="592"/>
    </location>
</feature>
<name>A0AAW0PEJ2_9GOBI</name>
<keyword evidence="5 8" id="KW-1133">Transmembrane helix</keyword>
<feature type="transmembrane region" description="Helical" evidence="8">
    <location>
        <begin position="3029"/>
        <end position="3048"/>
    </location>
</feature>
<dbReference type="InterPro" id="IPR000434">
    <property type="entry name" value="PC1"/>
</dbReference>
<dbReference type="InterPro" id="IPR013122">
    <property type="entry name" value="PKD1_2_channel"/>
</dbReference>
<dbReference type="Pfam" id="PF00801">
    <property type="entry name" value="PKD"/>
    <property type="match status" value="9"/>
</dbReference>
<dbReference type="CDD" id="cd00146">
    <property type="entry name" value="PKD"/>
    <property type="match status" value="6"/>
</dbReference>
<feature type="domain" description="PLAT" evidence="10">
    <location>
        <begin position="2226"/>
        <end position="2340"/>
    </location>
</feature>
<dbReference type="InterPro" id="IPR000601">
    <property type="entry name" value="PKD_dom"/>
</dbReference>
<dbReference type="InterPro" id="IPR035986">
    <property type="entry name" value="PKD_dom_sf"/>
</dbReference>
<feature type="domain" description="PKD" evidence="9">
    <location>
        <begin position="1391"/>
        <end position="1445"/>
    </location>
</feature>
<evidence type="ECO:0000256" key="4">
    <source>
        <dbReference type="ARBA" id="ARBA00022737"/>
    </source>
</evidence>
<evidence type="ECO:0000256" key="5">
    <source>
        <dbReference type="ARBA" id="ARBA00022989"/>
    </source>
</evidence>
<dbReference type="InterPro" id="IPR013783">
    <property type="entry name" value="Ig-like_fold"/>
</dbReference>
<dbReference type="SMART" id="SM00089">
    <property type="entry name" value="PKD"/>
    <property type="match status" value="12"/>
</dbReference>
<dbReference type="EMBL" id="JBBPFD010000007">
    <property type="protein sequence ID" value="KAK7918559.1"/>
    <property type="molecule type" value="Genomic_DNA"/>
</dbReference>
<keyword evidence="6 8" id="KW-0472">Membrane</keyword>
<evidence type="ECO:0000256" key="6">
    <source>
        <dbReference type="ARBA" id="ARBA00023136"/>
    </source>
</evidence>
<evidence type="ECO:0000256" key="2">
    <source>
        <dbReference type="ARBA" id="ARBA00007200"/>
    </source>
</evidence>
<feature type="transmembrane region" description="Helical" evidence="8">
    <location>
        <begin position="2941"/>
        <end position="2963"/>
    </location>
</feature>
<feature type="domain" description="PKD" evidence="9">
    <location>
        <begin position="793"/>
        <end position="852"/>
    </location>
</feature>
<feature type="domain" description="PKD" evidence="9">
    <location>
        <begin position="446"/>
        <end position="515"/>
    </location>
</feature>
<evidence type="ECO:0000259" key="10">
    <source>
        <dbReference type="PROSITE" id="PS50095"/>
    </source>
</evidence>
<comment type="similarity">
    <text evidence="2">Belongs to the polycystin family.</text>
</comment>
<dbReference type="PRINTS" id="PR00500">
    <property type="entry name" value="POLYCYSTIN1"/>
</dbReference>
<dbReference type="SUPFAM" id="SSF49299">
    <property type="entry name" value="PKD domain"/>
    <property type="match status" value="8"/>
</dbReference>
<dbReference type="Pfam" id="PF01477">
    <property type="entry name" value="PLAT"/>
    <property type="match status" value="1"/>
</dbReference>
<dbReference type="InterPro" id="IPR014010">
    <property type="entry name" value="REJ_dom"/>
</dbReference>
<evidence type="ECO:0000313" key="12">
    <source>
        <dbReference type="EMBL" id="KAK7918559.1"/>
    </source>
</evidence>
<reference evidence="13" key="1">
    <citation type="submission" date="2024-04" db="EMBL/GenBank/DDBJ databases">
        <title>Salinicola lusitanus LLJ914,a marine bacterium isolated from the Okinawa Trough.</title>
        <authorList>
            <person name="Li J."/>
        </authorList>
    </citation>
    <scope>NUCLEOTIDE SEQUENCE [LARGE SCALE GENOMIC DNA]</scope>
</reference>
<feature type="transmembrane region" description="Helical" evidence="8">
    <location>
        <begin position="2390"/>
        <end position="2410"/>
    </location>
</feature>
<evidence type="ECO:0000259" key="11">
    <source>
        <dbReference type="PROSITE" id="PS51111"/>
    </source>
</evidence>
<keyword evidence="13" id="KW-1185">Reference proteome</keyword>
<feature type="transmembrane region" description="Helical" evidence="8">
    <location>
        <begin position="2730"/>
        <end position="2755"/>
    </location>
</feature>
<accession>A0AAW0PEJ2</accession>
<evidence type="ECO:0000256" key="8">
    <source>
        <dbReference type="SAM" id="Phobius"/>
    </source>
</evidence>
<evidence type="ECO:0000256" key="1">
    <source>
        <dbReference type="ARBA" id="ARBA00004141"/>
    </source>
</evidence>
<keyword evidence="4" id="KW-0677">Repeat</keyword>
<feature type="domain" description="PKD" evidence="9">
    <location>
        <begin position="1140"/>
        <end position="1185"/>
    </location>
</feature>
<evidence type="ECO:0000313" key="13">
    <source>
        <dbReference type="Proteomes" id="UP001460270"/>
    </source>
</evidence>
<dbReference type="SMART" id="SM00308">
    <property type="entry name" value="LH2"/>
    <property type="match status" value="1"/>
</dbReference>
<dbReference type="InterPro" id="IPR001024">
    <property type="entry name" value="PLAT/LH2_dom"/>
</dbReference>
<sequence length="3202" mass="352479">MLLRRRPFIKNKQVLLSPDNFLTGLVFMSGVYAQTQVQVLPRPADVGPKTVEMQLFPGLWFSHAGQLSSVDLVVQPSAELTQARLQILRPYCSPDHHLVPPGCLSLLNPFSACSAMPLCNTTGGCGLALHWCPLLETCVPSTQPCSPYDPAARTRGFTLPPRHPSGGAPLYHLASDLAFTVQPTSEPTTVSLLLPSKPITVYPDDVVAVQHTRSPGSFLRCRSPVSSADSPWLQSYLSISRPDWGGWLEGGLTFAAKVDSGTSVTFTWMLDDLISSAHEGVSYNVRLKNVAQYQLKVTASNPVSSQTQSFLLSAEEFIPFSDLEFLSLGEIVAVGSSQLFAVKVKADISFSLIFRWDFSDSSNSIIHSHSALCEKMDGLVDKEVKVMDTLDTLNYTFNKPNDYTVTVQVFNQFSKLEVSKKISVREKLQKILVFTSPLVPIVNQIFLLEAAAEPKSNNILYTWDFEDSSSTVLDNIITHTFGTPGLHNITVTANNNISVVTSWILVEVMEKITGLDIGYNGPTEIDTVTYFKADVQTGTNLTWQFDFGDGSYQDNLRDGSTSHIYKSPGNFTVGVTVSNSVSEIHQTIIVEVYKLEVHGILPTGCVTAGQKIHLTALVNGNISILTFYWLFGDGMPLRSVRGNASTSHLFKKGTFNLNLTVASSVARVSFSASLCVEVVIANVDLSPRKYLLAVGEEVCFEVLVDPDIQDSLKFEWSVSVVKSMTKSNKKCFVFNEEGIEEVAVLVSNSVSNKMTKTFVTVQKPVGKCLVEHGQKSALIVNSVIHLWVTNCDGSNVTVQWDFGDDSLIETGKNVTHIFASTGQFIVTATARNLVSKESTSIQVSIISLVSDLSIYTKQIYVTTGKETIFTAVSSTVSNTNYYWTVVGVTSTVEGTDEFSFTFAKPGMYRVEVVVHNLIDTKESAITIHVLDRIEGIEIVSASLTDLKYIPTHQEVLFKASVSKGSSVAYHWRAMQDGEVIQTTTKAEVLRFVVEKPGEIVITLRVENKLGAATSNITVVALENVKIAKIDELQQIVPLGELSNISVAVVRGSDLHYSWFINSNQYPILTQVPFLLYRFTKLGTVSIVITVQNILSQSNVSKIFVVQEEIQEVGFTIEGKMAPFYVKTNISVAFSGHVKKGSNLHWYWIIEDGTSTYFNTSSKHFVRNFQKYGIYSVSLNVSNGLSWKMIADNLTVQDGIEGLALNATSVSVCVNERVDFKPVIRQGTNVSYVITFGSNGVNQSYDFAEEFSTSSLAIGTHLVTIKAWNQVSVVEVSSVVTVNERVQGLQLVNCCSATLEALKGLVFTASVENKYSINYTWIFEMEGFELTRLFGQDVVFTPQNIGILRLTVVASNGACSNKVTKDAKVELPVKSIDLTCDFENVFIDYATSFTAKANGSNLIYEWDFGDTSKLMLTKSNKVIHTYHKVGKYVVTVTLFNNVSNISQKLFVEAREIECSKPQVLIVQSQRTIFKSRPSYFEANVQNSCSLYKTTYLWEIFSCNNLNITGKRVNFQTKVHATSPFLQLPKHSLDVGQYCLVFTAFLKGTPMYGQQNISVTVVHSPLMAVIKGGSDRTWPSNRDLVLDGSQSRNPDVEPGLENELEFDWTVHTKISTDGHFEVFGGNSSKTTISKTHLRPGTIYVITLTVHKPGRKPSSANQTVMVTETAVPVTVACASCSAPYISSMVRPLKLHGLCEVCSDQAQYKWTCVDQNGRNLNIHEMSSGSSSPYLVVRSGALDPSDTFTFTLSVFEPQKSQRGRASLTLQSHPTPQGGQCELSPHTGVLALDTELAFNCSEWKPGDTDDEAAQLIYSFQVASCVLSDNSSCPVLTLYRGIRSTFSSVVPRGSQNQETGTSLITILVLIEDNLGAKTTALNSQAELWPLVQHGNPHEIIPFSMALLSHLNQVEPQNTQDVQARTEMRQNLTQALASLSISSLNDAAQVSSALMQSTDLLCTGQPNMSTPCPFEIPTSLARHLGAQNSELVQVVWGIGEALESNPLLTSADPPITTDVVAMEISTPEGKPVSVQDLEAERAIRVTLPRKSLVEEETEACLVMSLSEEENQRNFTVKDLKGLDVNAGLYVSFNFSLVPGLTAQTSLSPSPSRLRSSAAVPSECRSASSPLCAAFITRPGADGAARVCGRWRAPRSAKPLPHRHLTMFGASLFVHPGAVVLLPPPVGPVRTLLASIVCALVALLHLLLGLVSHRLDHWDRRRLNQVPLCGRPGLYHYRVLVKTGRRPGAGTTAHVGISLFGVTTSGSVHLQREGSFQRGGLDHFHLETELSLGEVWKIRLWHDNTGLDPSWYVQHVVVWDPQTDSMFFFLVNDWLSVENPKHGSVEKEVLASCKIQPDELSGFRRVLSSQLLFGLVDRHLWWSVWERPAHSHFTRAQRVSCCALSLHLYLALGVLWYGAVGSMEHSGPVSAHVLVNVESVAVGMILALLVFPLQCLLCFLFGKTFSPVSVELSVPPSPLCHSVEMDVCLDQSRLSGPSFMSLPGSCQPIRDSPSSFLDLDSSLLDLWASSGLVPHSPFEDEEELWPSCTSLLPVPAQSPALGPARLLRRKKALMQRRQCTSKAPRCPPTIRTQGNQAGNCLTTLFTLSGSTHLFPSFYTNSISTSPRSTCSGSWSEDSEVRYLSEEDDPGSRAPLWHGGLYRSASEASIDSVASTVLPSPPPDCTRCPSTTRIGVPRGPPAWLLPSWSLRVLCPLVAVLIVTCMVLVGLYGSFFSRPVLLMWLTSVFVAFLTSALLLELAKVFFQAVLLSSLWRPVDPEVEEVLAHDTSVVRPFSEHSEHIRPPCGYGLIQAKQEAHKVRALTSLMRHCVWQLLFLMLLLMVNYQDHVEQQKARLLHSASRQHLHTAPTGVPNLTALRHWPDAEQWVRVVLVLTSTNAFSAPGRVTVVTRISELNMNHGATETLCQVTQSLSITLCSCPRPQAPPDLQTALSVVLVMSGLLMLTAELYSVWTERVQFVCRWTRWFHFLLASLSVATGILQLNFLSVARSCLSELQQQPNGFIGFHRAALISQRSSECAAVLLTLLVLRVILVFAGTLRFVRRWVVMGRVLRRAWKELVAIALLLMLMLLLCTHLANTLFAATVEGFMPLQQASVSVLSLLRGHKAVHSLCRAHPHLGTLYCLLLTGGTLWLLVRVCAAVLIRAYRSEKTEMFCPTIEPQDYEMVEFFIKRLKLWMGLTKAKEASILLHLAS</sequence>
<dbReference type="GO" id="GO:0005929">
    <property type="term" value="C:cilium"/>
    <property type="evidence" value="ECO:0007669"/>
    <property type="project" value="UniProtKB-ARBA"/>
</dbReference>
<dbReference type="Gene3D" id="2.60.40.10">
    <property type="entry name" value="Immunoglobulins"/>
    <property type="match status" value="6"/>
</dbReference>
<dbReference type="Pfam" id="PF08016">
    <property type="entry name" value="PKD_channel"/>
    <property type="match status" value="1"/>
</dbReference>
<evidence type="ECO:0008006" key="14">
    <source>
        <dbReference type="Google" id="ProtNLM"/>
    </source>
</evidence>
<dbReference type="GO" id="GO:0005886">
    <property type="term" value="C:plasma membrane"/>
    <property type="evidence" value="ECO:0007669"/>
    <property type="project" value="TreeGrafter"/>
</dbReference>
<dbReference type="PROSITE" id="PS51111">
    <property type="entry name" value="REJ"/>
    <property type="match status" value="1"/>
</dbReference>
<feature type="transmembrane region" description="Helical" evidence="8">
    <location>
        <begin position="3068"/>
        <end position="3090"/>
    </location>
</feature>
<protein>
    <recommendedName>
        <fullName evidence="14">Polycystic kidney disease 1</fullName>
    </recommendedName>
</protein>
<dbReference type="SUPFAM" id="SSF49723">
    <property type="entry name" value="Lipase/lipooxygenase domain (PLAT/LH2 domain)"/>
    <property type="match status" value="1"/>
</dbReference>
<dbReference type="GO" id="GO:0005261">
    <property type="term" value="F:monoatomic cation channel activity"/>
    <property type="evidence" value="ECO:0007669"/>
    <property type="project" value="TreeGrafter"/>
</dbReference>
<organism evidence="12 13">
    <name type="scientific">Mugilogobius chulae</name>
    <name type="common">yellowstripe goby</name>
    <dbReference type="NCBI Taxonomy" id="88201"/>
    <lineage>
        <taxon>Eukaryota</taxon>
        <taxon>Metazoa</taxon>
        <taxon>Chordata</taxon>
        <taxon>Craniata</taxon>
        <taxon>Vertebrata</taxon>
        <taxon>Euteleostomi</taxon>
        <taxon>Actinopterygii</taxon>
        <taxon>Neopterygii</taxon>
        <taxon>Teleostei</taxon>
        <taxon>Neoteleostei</taxon>
        <taxon>Acanthomorphata</taxon>
        <taxon>Gobiaria</taxon>
        <taxon>Gobiiformes</taxon>
        <taxon>Gobioidei</taxon>
        <taxon>Gobiidae</taxon>
        <taxon>Gobionellinae</taxon>
        <taxon>Mugilogobius</taxon>
    </lineage>
</organism>
<feature type="domain" description="PKD" evidence="9">
    <location>
        <begin position="607"/>
        <end position="683"/>
    </location>
</feature>
<feature type="transmembrane region" description="Helical" evidence="8">
    <location>
        <begin position="2816"/>
        <end position="2835"/>
    </location>
</feature>
<evidence type="ECO:0000259" key="9">
    <source>
        <dbReference type="PROSITE" id="PS50093"/>
    </source>
</evidence>
<dbReference type="GO" id="GO:0006816">
    <property type="term" value="P:calcium ion transport"/>
    <property type="evidence" value="ECO:0007669"/>
    <property type="project" value="TreeGrafter"/>
</dbReference>
<feature type="transmembrane region" description="Helical" evidence="8">
    <location>
        <begin position="2975"/>
        <end position="2995"/>
    </location>
</feature>
<dbReference type="PROSITE" id="PS50095">
    <property type="entry name" value="PLAT"/>
    <property type="match status" value="1"/>
</dbReference>
<dbReference type="InterPro" id="IPR002859">
    <property type="entry name" value="PKD/REJ-like"/>
</dbReference>
<dbReference type="Gene3D" id="2.60.60.20">
    <property type="entry name" value="PLAT/LH2 domain"/>
    <property type="match status" value="1"/>
</dbReference>
<evidence type="ECO:0000256" key="7">
    <source>
        <dbReference type="PROSITE-ProRule" id="PRU00152"/>
    </source>
</evidence>
<comment type="caution">
    <text evidence="12">The sequence shown here is derived from an EMBL/GenBank/DDBJ whole genome shotgun (WGS) entry which is preliminary data.</text>
</comment>
<dbReference type="PANTHER" id="PTHR46730:SF2">
    <property type="entry name" value="POLYCYSTIN-1 ISOFORM X1"/>
    <property type="match status" value="1"/>
</dbReference>
<gene>
    <name evidence="12" type="ORF">WMY93_009843</name>
</gene>
<comment type="subcellular location">
    <subcellularLocation>
        <location evidence="1">Membrane</location>
        <topology evidence="1">Multi-pass membrane protein</topology>
    </subcellularLocation>
</comment>
<comment type="caution">
    <text evidence="7">Lacks conserved residue(s) required for the propagation of feature annotation.</text>
</comment>
<feature type="transmembrane region" description="Helical" evidence="8">
    <location>
        <begin position="3128"/>
        <end position="3152"/>
    </location>
</feature>
<dbReference type="PANTHER" id="PTHR46730">
    <property type="entry name" value="POLYCYSTIN-1"/>
    <property type="match status" value="1"/>
</dbReference>
<proteinExistence type="inferred from homology"/>
<dbReference type="Pfam" id="PF02010">
    <property type="entry name" value="REJ"/>
    <property type="match status" value="1"/>
</dbReference>
<dbReference type="InterPro" id="IPR036392">
    <property type="entry name" value="PLAT/LH2_dom_sf"/>
</dbReference>
<feature type="transmembrane region" description="Helical" evidence="8">
    <location>
        <begin position="2702"/>
        <end position="2724"/>
    </location>
</feature>
<feature type="transmembrane region" description="Helical" evidence="8">
    <location>
        <begin position="2430"/>
        <end position="2453"/>
    </location>
</feature>
<feature type="domain" description="REJ" evidence="11">
    <location>
        <begin position="1457"/>
        <end position="1876"/>
    </location>
</feature>
<dbReference type="PROSITE" id="PS50093">
    <property type="entry name" value="PKD"/>
    <property type="match status" value="6"/>
</dbReference>
<dbReference type="Proteomes" id="UP001460270">
    <property type="component" value="Unassembled WGS sequence"/>
</dbReference>
<evidence type="ECO:0000256" key="3">
    <source>
        <dbReference type="ARBA" id="ARBA00022692"/>
    </source>
</evidence>